<dbReference type="EMBL" id="BK014968">
    <property type="protein sequence ID" value="DAD84892.1"/>
    <property type="molecule type" value="Genomic_DNA"/>
</dbReference>
<protein>
    <submittedName>
        <fullName evidence="2">Uncharacterized protein</fullName>
    </submittedName>
</protein>
<accession>A0A8S5MRQ6</accession>
<evidence type="ECO:0000256" key="1">
    <source>
        <dbReference type="SAM" id="Phobius"/>
    </source>
</evidence>
<organism evidence="2">
    <name type="scientific">Myoviridae sp. ctfrL10</name>
    <dbReference type="NCBI Taxonomy" id="2826678"/>
    <lineage>
        <taxon>Viruses</taxon>
        <taxon>Duplodnaviria</taxon>
        <taxon>Heunggongvirae</taxon>
        <taxon>Uroviricota</taxon>
        <taxon>Caudoviricetes</taxon>
    </lineage>
</organism>
<name>A0A8S5MRQ6_9CAUD</name>
<sequence length="29" mass="3509">MIMDIHWIFTEICEWIFIFSVFFAKLNGG</sequence>
<proteinExistence type="predicted"/>
<keyword evidence="1" id="KW-0472">Membrane</keyword>
<keyword evidence="1" id="KW-1133">Transmembrane helix</keyword>
<feature type="transmembrane region" description="Helical" evidence="1">
    <location>
        <begin position="6"/>
        <end position="24"/>
    </location>
</feature>
<keyword evidence="1" id="KW-0812">Transmembrane</keyword>
<reference evidence="2" key="1">
    <citation type="journal article" date="2021" name="Proc. Natl. Acad. Sci. U.S.A.">
        <title>A Catalog of Tens of Thousands of Viruses from Human Metagenomes Reveals Hidden Associations with Chronic Diseases.</title>
        <authorList>
            <person name="Tisza M.J."/>
            <person name="Buck C.B."/>
        </authorList>
    </citation>
    <scope>NUCLEOTIDE SEQUENCE</scope>
    <source>
        <strain evidence="2">CtfrL10</strain>
    </source>
</reference>
<evidence type="ECO:0000313" key="2">
    <source>
        <dbReference type="EMBL" id="DAD84892.1"/>
    </source>
</evidence>